<comment type="caution">
    <text evidence="2">The sequence shown here is derived from an EMBL/GenBank/DDBJ whole genome shotgun (WGS) entry which is preliminary data.</text>
</comment>
<protein>
    <submittedName>
        <fullName evidence="2">Uncharacterized protein</fullName>
    </submittedName>
</protein>
<keyword evidence="3" id="KW-1185">Reference proteome</keyword>
<keyword evidence="1" id="KW-0812">Transmembrane</keyword>
<evidence type="ECO:0000256" key="1">
    <source>
        <dbReference type="SAM" id="Phobius"/>
    </source>
</evidence>
<organism evidence="2 3">
    <name type="scientific">Temnothorax longispinosus</name>
    <dbReference type="NCBI Taxonomy" id="300112"/>
    <lineage>
        <taxon>Eukaryota</taxon>
        <taxon>Metazoa</taxon>
        <taxon>Ecdysozoa</taxon>
        <taxon>Arthropoda</taxon>
        <taxon>Hexapoda</taxon>
        <taxon>Insecta</taxon>
        <taxon>Pterygota</taxon>
        <taxon>Neoptera</taxon>
        <taxon>Endopterygota</taxon>
        <taxon>Hymenoptera</taxon>
        <taxon>Apocrita</taxon>
        <taxon>Aculeata</taxon>
        <taxon>Formicoidea</taxon>
        <taxon>Formicidae</taxon>
        <taxon>Myrmicinae</taxon>
        <taxon>Temnothorax</taxon>
    </lineage>
</organism>
<evidence type="ECO:0000313" key="2">
    <source>
        <dbReference type="EMBL" id="TGZ38147.1"/>
    </source>
</evidence>
<name>A0A4S2JTX1_9HYME</name>
<dbReference type="Proteomes" id="UP000310200">
    <property type="component" value="Unassembled WGS sequence"/>
</dbReference>
<dbReference type="EMBL" id="QBLH01003462">
    <property type="protein sequence ID" value="TGZ38147.1"/>
    <property type="molecule type" value="Genomic_DNA"/>
</dbReference>
<reference evidence="2 3" key="1">
    <citation type="journal article" date="2019" name="Philos. Trans. R. Soc. Lond., B, Biol. Sci.">
        <title>Ant behaviour and brain gene expression of defending hosts depend on the ecological success of the intruding social parasite.</title>
        <authorList>
            <person name="Kaur R."/>
            <person name="Stoldt M."/>
            <person name="Jongepier E."/>
            <person name="Feldmeyer B."/>
            <person name="Menzel F."/>
            <person name="Bornberg-Bauer E."/>
            <person name="Foitzik S."/>
        </authorList>
    </citation>
    <scope>NUCLEOTIDE SEQUENCE [LARGE SCALE GENOMIC DNA]</scope>
    <source>
        <tissue evidence="2">Whole body</tissue>
    </source>
</reference>
<keyword evidence="1" id="KW-0472">Membrane</keyword>
<sequence>MEKLYELKIRMKIDNKNFQKVILWPNFNLRWCCEIIKYKRIIKLYTVVFLVVTMNSVMRNVIYNAK</sequence>
<gene>
    <name evidence="2" type="ORF">DBV15_10834</name>
</gene>
<dbReference type="AlphaFoldDB" id="A0A4S2JTX1"/>
<keyword evidence="1" id="KW-1133">Transmembrane helix</keyword>
<feature type="transmembrane region" description="Helical" evidence="1">
    <location>
        <begin position="44"/>
        <end position="63"/>
    </location>
</feature>
<evidence type="ECO:0000313" key="3">
    <source>
        <dbReference type="Proteomes" id="UP000310200"/>
    </source>
</evidence>
<accession>A0A4S2JTX1</accession>
<proteinExistence type="predicted"/>